<dbReference type="InterPro" id="IPR009057">
    <property type="entry name" value="Homeodomain-like_sf"/>
</dbReference>
<evidence type="ECO:0000313" key="2">
    <source>
        <dbReference type="EMBL" id="KKK92035.1"/>
    </source>
</evidence>
<accession>A0A0F9A1R4</accession>
<dbReference type="Gene3D" id="1.10.10.60">
    <property type="entry name" value="Homeodomain-like"/>
    <property type="match status" value="1"/>
</dbReference>
<protein>
    <recommendedName>
        <fullName evidence="1">Insertion element IS150 protein InsJ-like helix-turn-helix domain-containing protein</fullName>
    </recommendedName>
</protein>
<name>A0A0F9A1R4_9ZZZZ</name>
<dbReference type="InterPro" id="IPR001387">
    <property type="entry name" value="Cro/C1-type_HTH"/>
</dbReference>
<comment type="caution">
    <text evidence="2">The sequence shown here is derived from an EMBL/GenBank/DDBJ whole genome shotgun (WGS) entry which is preliminary data.</text>
</comment>
<organism evidence="2">
    <name type="scientific">marine sediment metagenome</name>
    <dbReference type="NCBI Taxonomy" id="412755"/>
    <lineage>
        <taxon>unclassified sequences</taxon>
        <taxon>metagenomes</taxon>
        <taxon>ecological metagenomes</taxon>
    </lineage>
</organism>
<dbReference type="InterPro" id="IPR055247">
    <property type="entry name" value="InsJ-like_HTH"/>
</dbReference>
<sequence length="70" mass="8087">MPRKEPTGKHLKALWLVVVDDVPQAEAAEQVGISQSTISRWMRKYKMHRGSGKLYPKEMRFYPGIEEKAT</sequence>
<dbReference type="Pfam" id="PF13518">
    <property type="entry name" value="HTH_28"/>
    <property type="match status" value="1"/>
</dbReference>
<dbReference type="EMBL" id="LAZR01048392">
    <property type="protein sequence ID" value="KKK92035.1"/>
    <property type="molecule type" value="Genomic_DNA"/>
</dbReference>
<feature type="domain" description="Insertion element IS150 protein InsJ-like helix-turn-helix" evidence="1">
    <location>
        <begin position="21"/>
        <end position="46"/>
    </location>
</feature>
<dbReference type="AlphaFoldDB" id="A0A0F9A1R4"/>
<dbReference type="CDD" id="cd00093">
    <property type="entry name" value="HTH_XRE"/>
    <property type="match status" value="1"/>
</dbReference>
<proteinExistence type="predicted"/>
<gene>
    <name evidence="2" type="ORF">LCGC14_2706980</name>
</gene>
<evidence type="ECO:0000259" key="1">
    <source>
        <dbReference type="Pfam" id="PF13518"/>
    </source>
</evidence>
<dbReference type="SUPFAM" id="SSF46689">
    <property type="entry name" value="Homeodomain-like"/>
    <property type="match status" value="1"/>
</dbReference>
<reference evidence="2" key="1">
    <citation type="journal article" date="2015" name="Nature">
        <title>Complex archaea that bridge the gap between prokaryotes and eukaryotes.</title>
        <authorList>
            <person name="Spang A."/>
            <person name="Saw J.H."/>
            <person name="Jorgensen S.L."/>
            <person name="Zaremba-Niedzwiedzka K."/>
            <person name="Martijn J."/>
            <person name="Lind A.E."/>
            <person name="van Eijk R."/>
            <person name="Schleper C."/>
            <person name="Guy L."/>
            <person name="Ettema T.J."/>
        </authorList>
    </citation>
    <scope>NUCLEOTIDE SEQUENCE</scope>
</reference>